<dbReference type="InterPro" id="IPR000847">
    <property type="entry name" value="LysR_HTH_N"/>
</dbReference>
<feature type="domain" description="HTH lysR-type" evidence="5">
    <location>
        <begin position="1"/>
        <end position="58"/>
    </location>
</feature>
<evidence type="ECO:0000256" key="4">
    <source>
        <dbReference type="ARBA" id="ARBA00023163"/>
    </source>
</evidence>
<keyword evidence="7" id="KW-1185">Reference proteome</keyword>
<dbReference type="PANTHER" id="PTHR30346:SF9">
    <property type="entry name" value="LYSR FAMILY TRANSCRIPTIONAL REGULATOR"/>
    <property type="match status" value="1"/>
</dbReference>
<name>A0ABY4YWU3_9MICO</name>
<comment type="similarity">
    <text evidence="1">Belongs to the LysR transcriptional regulatory family.</text>
</comment>
<dbReference type="SUPFAM" id="SSF46785">
    <property type="entry name" value="Winged helix' DNA-binding domain"/>
    <property type="match status" value="1"/>
</dbReference>
<protein>
    <submittedName>
        <fullName evidence="6">LysR family transcriptional regulator</fullName>
    </submittedName>
</protein>
<reference evidence="6" key="1">
    <citation type="submission" date="2022-06" db="EMBL/GenBank/DDBJ databases">
        <title>Ornithinimicrobium HY1793.</title>
        <authorList>
            <person name="Huang Y."/>
        </authorList>
    </citation>
    <scope>NUCLEOTIDE SEQUENCE</scope>
    <source>
        <strain evidence="6">HY1793</strain>
    </source>
</reference>
<dbReference type="Pfam" id="PF03466">
    <property type="entry name" value="LysR_substrate"/>
    <property type="match status" value="1"/>
</dbReference>
<evidence type="ECO:0000313" key="6">
    <source>
        <dbReference type="EMBL" id="USQ81251.1"/>
    </source>
</evidence>
<dbReference type="PROSITE" id="PS50931">
    <property type="entry name" value="HTH_LYSR"/>
    <property type="match status" value="1"/>
</dbReference>
<dbReference type="EMBL" id="CP099489">
    <property type="protein sequence ID" value="USQ81251.1"/>
    <property type="molecule type" value="Genomic_DNA"/>
</dbReference>
<dbReference type="Pfam" id="PF00126">
    <property type="entry name" value="HTH_1"/>
    <property type="match status" value="1"/>
</dbReference>
<dbReference type="RefSeq" id="WP_252594635.1">
    <property type="nucleotide sequence ID" value="NZ_CP099489.1"/>
</dbReference>
<evidence type="ECO:0000313" key="7">
    <source>
        <dbReference type="Proteomes" id="UP001056455"/>
    </source>
</evidence>
<dbReference type="Gene3D" id="1.10.10.10">
    <property type="entry name" value="Winged helix-like DNA-binding domain superfamily/Winged helix DNA-binding domain"/>
    <property type="match status" value="1"/>
</dbReference>
<evidence type="ECO:0000259" key="5">
    <source>
        <dbReference type="PROSITE" id="PS50931"/>
    </source>
</evidence>
<dbReference type="Proteomes" id="UP001056455">
    <property type="component" value="Chromosome"/>
</dbReference>
<gene>
    <name evidence="6" type="ORF">NF556_06300</name>
</gene>
<evidence type="ECO:0000256" key="3">
    <source>
        <dbReference type="ARBA" id="ARBA00023125"/>
    </source>
</evidence>
<dbReference type="SUPFAM" id="SSF53850">
    <property type="entry name" value="Periplasmic binding protein-like II"/>
    <property type="match status" value="1"/>
</dbReference>
<keyword evidence="4" id="KW-0804">Transcription</keyword>
<keyword evidence="3" id="KW-0238">DNA-binding</keyword>
<dbReference type="InterPro" id="IPR036390">
    <property type="entry name" value="WH_DNA-bd_sf"/>
</dbReference>
<keyword evidence="2" id="KW-0805">Transcription regulation</keyword>
<sequence length="298" mass="31594">MDLRQLRYFVAVAEEGSITAAARGLHMTQPPLSLAISDLEKDLGVTLFHRLPRGVALTEAGEHLMVAARQLLGDATRTQESMRAMGAGLSGELRIGAEPIGLWSLVSQQVQRFLGEHQDVSVSLVDAPPGRLLDLVTRGEVDLAVIPSAEPDVLTTALTQSLQAAVSVEVPLELVVPRSWTSVGPGPVALSSLLDHPWVLPMRIPGLRILPEALDEVFARAGRRPARVIEASTPHTGLSLVTGGLAVSVLGAGVAEQLTALATVEVEGGLPSLFLVVLWRRDAPLSPVARRFLSSILG</sequence>
<accession>A0ABY4YWU3</accession>
<dbReference type="Gene3D" id="3.40.190.290">
    <property type="match status" value="1"/>
</dbReference>
<dbReference type="CDD" id="cd05466">
    <property type="entry name" value="PBP2_LTTR_substrate"/>
    <property type="match status" value="1"/>
</dbReference>
<dbReference type="PRINTS" id="PR00039">
    <property type="entry name" value="HTHLYSR"/>
</dbReference>
<evidence type="ECO:0000256" key="1">
    <source>
        <dbReference type="ARBA" id="ARBA00009437"/>
    </source>
</evidence>
<evidence type="ECO:0000256" key="2">
    <source>
        <dbReference type="ARBA" id="ARBA00023015"/>
    </source>
</evidence>
<dbReference type="PANTHER" id="PTHR30346">
    <property type="entry name" value="TRANSCRIPTIONAL DUAL REGULATOR HCAR-RELATED"/>
    <property type="match status" value="1"/>
</dbReference>
<proteinExistence type="inferred from homology"/>
<organism evidence="6 7">
    <name type="scientific">Ornithinimicrobium faecis</name>
    <dbReference type="NCBI Taxonomy" id="2934158"/>
    <lineage>
        <taxon>Bacteria</taxon>
        <taxon>Bacillati</taxon>
        <taxon>Actinomycetota</taxon>
        <taxon>Actinomycetes</taxon>
        <taxon>Micrococcales</taxon>
        <taxon>Ornithinimicrobiaceae</taxon>
        <taxon>Ornithinimicrobium</taxon>
    </lineage>
</organism>
<dbReference type="InterPro" id="IPR005119">
    <property type="entry name" value="LysR_subst-bd"/>
</dbReference>
<dbReference type="InterPro" id="IPR036388">
    <property type="entry name" value="WH-like_DNA-bd_sf"/>
</dbReference>